<keyword evidence="4" id="KW-1185">Reference proteome</keyword>
<feature type="domain" description="CBM39" evidence="2">
    <location>
        <begin position="19"/>
        <end position="119"/>
    </location>
</feature>
<dbReference type="InterPro" id="IPR031756">
    <property type="entry name" value="BGBP_N"/>
</dbReference>
<dbReference type="Pfam" id="PF15886">
    <property type="entry name" value="CBM39"/>
    <property type="match status" value="1"/>
</dbReference>
<evidence type="ECO:0000313" key="4">
    <source>
        <dbReference type="Proteomes" id="UP001329430"/>
    </source>
</evidence>
<sequence length="242" mass="27416">MFRVLLLITFAYFNNANVLKMPVPTFEAYRPSGIRVTLPHVKGVSEFFFWANINVALEGKDLGEIRLSTYEKTNGLWVIEDMDVKLKPGDTIYYTFFVNVNSTVHRYERQQYTVKVSPSFNLTFISSITHLPFVGVYVFIRMVPKSLPSSAKLIFAQKKNSVKPSTSGTLTRIPLGLNASNVGVGFSISALVAANNQHKDLSKKMGLKFSAKSKNVKIYLQNFSFEKIELYDIFSNKIEIKM</sequence>
<keyword evidence="1" id="KW-0732">Signal</keyword>
<evidence type="ECO:0000313" key="3">
    <source>
        <dbReference type="EMBL" id="KAK5643184.1"/>
    </source>
</evidence>
<dbReference type="Proteomes" id="UP001329430">
    <property type="component" value="Chromosome 5"/>
</dbReference>
<dbReference type="GO" id="GO:0030246">
    <property type="term" value="F:carbohydrate binding"/>
    <property type="evidence" value="ECO:0007669"/>
    <property type="project" value="InterPro"/>
</dbReference>
<evidence type="ECO:0000256" key="1">
    <source>
        <dbReference type="SAM" id="SignalP"/>
    </source>
</evidence>
<organism evidence="3 4">
    <name type="scientific">Pyrocoelia pectoralis</name>
    <dbReference type="NCBI Taxonomy" id="417401"/>
    <lineage>
        <taxon>Eukaryota</taxon>
        <taxon>Metazoa</taxon>
        <taxon>Ecdysozoa</taxon>
        <taxon>Arthropoda</taxon>
        <taxon>Hexapoda</taxon>
        <taxon>Insecta</taxon>
        <taxon>Pterygota</taxon>
        <taxon>Neoptera</taxon>
        <taxon>Endopterygota</taxon>
        <taxon>Coleoptera</taxon>
        <taxon>Polyphaga</taxon>
        <taxon>Elateriformia</taxon>
        <taxon>Elateroidea</taxon>
        <taxon>Lampyridae</taxon>
        <taxon>Lampyrinae</taxon>
        <taxon>Pyrocoelia</taxon>
    </lineage>
</organism>
<name>A0AAN7VFT5_9COLE</name>
<gene>
    <name evidence="3" type="ORF">RI129_007029</name>
</gene>
<dbReference type="AlphaFoldDB" id="A0AAN7VFT5"/>
<comment type="caution">
    <text evidence="3">The sequence shown here is derived from an EMBL/GenBank/DDBJ whole genome shotgun (WGS) entry which is preliminary data.</text>
</comment>
<feature type="chain" id="PRO_5042947876" description="CBM39 domain-containing protein" evidence="1">
    <location>
        <begin position="17"/>
        <end position="242"/>
    </location>
</feature>
<dbReference type="InterPro" id="IPR043030">
    <property type="entry name" value="BGBP_N_sf"/>
</dbReference>
<reference evidence="3 4" key="1">
    <citation type="journal article" date="2024" name="Insects">
        <title>An Improved Chromosome-Level Genome Assembly of the Firefly Pyrocoelia pectoralis.</title>
        <authorList>
            <person name="Fu X."/>
            <person name="Meyer-Rochow V.B."/>
            <person name="Ballantyne L."/>
            <person name="Zhu X."/>
        </authorList>
    </citation>
    <scope>NUCLEOTIDE SEQUENCE [LARGE SCALE GENOMIC DNA]</scope>
    <source>
        <strain evidence="3">XCY_ONT2</strain>
    </source>
</reference>
<evidence type="ECO:0000259" key="2">
    <source>
        <dbReference type="PROSITE" id="PS51969"/>
    </source>
</evidence>
<dbReference type="EMBL" id="JAVRBK010000005">
    <property type="protein sequence ID" value="KAK5643184.1"/>
    <property type="molecule type" value="Genomic_DNA"/>
</dbReference>
<feature type="signal peptide" evidence="1">
    <location>
        <begin position="1"/>
        <end position="16"/>
    </location>
</feature>
<proteinExistence type="predicted"/>
<dbReference type="PROSITE" id="PS51969">
    <property type="entry name" value="CBM39"/>
    <property type="match status" value="1"/>
</dbReference>
<accession>A0AAN7VFT5</accession>
<dbReference type="Gene3D" id="2.60.40.2140">
    <property type="entry name" value="Beta-1,3-glucan-recognition protein, N-terminal domain"/>
    <property type="match status" value="1"/>
</dbReference>
<protein>
    <recommendedName>
        <fullName evidence="2">CBM39 domain-containing protein</fullName>
    </recommendedName>
</protein>